<dbReference type="EMBL" id="JACHEN010000028">
    <property type="protein sequence ID" value="MBB6217829.1"/>
    <property type="molecule type" value="Genomic_DNA"/>
</dbReference>
<evidence type="ECO:0000259" key="17">
    <source>
        <dbReference type="PROSITE" id="PS51194"/>
    </source>
</evidence>
<dbReference type="SMART" id="SM00487">
    <property type="entry name" value="DEXDc"/>
    <property type="match status" value="1"/>
</dbReference>
<evidence type="ECO:0000256" key="9">
    <source>
        <dbReference type="ARBA" id="ARBA00023172"/>
    </source>
</evidence>
<evidence type="ECO:0000259" key="16">
    <source>
        <dbReference type="PROSITE" id="PS51192"/>
    </source>
</evidence>
<dbReference type="Proteomes" id="UP000579281">
    <property type="component" value="Unassembled WGS sequence"/>
</dbReference>
<dbReference type="InterPro" id="IPR014001">
    <property type="entry name" value="Helicase_ATP-bd"/>
</dbReference>
<dbReference type="Pfam" id="PF19833">
    <property type="entry name" value="RecG_dom3_C"/>
    <property type="match status" value="1"/>
</dbReference>
<sequence>MSELKKTVQFLKGIGPAKYKRFQKLGIDTIEDLLYTFPREYEDRRHIESIKNLKNEEKASLRVIVQGDVEKVAVKRNFSIYKLPVRDASGTAYAVFYNTPYVQKSFSIGEQIYLNGKVKIAFGEIQILHPEYEFANNKERNLFERILPVYSLTEGLSQNDFISIQKQVLHSYLDLLNEYLPQDTVLRNRLCDIHYAIRNIHFPQSPQHLKVAKYRLVFEELLILQLGLSLTKSRLIMNQEGISFERKPELYKFIDTLPYKLTNAQRKVLDEIENDMEQEKTMNRLIQGDVGSGKTIIALIALYKAILNGYQGALMAPTEILAEQHLHSARELLEPLGVKIALLSGSIPKRKKEEILKRTELGEIDLLIGTHAIIQENVTFYKLGIAITDEQHRFGVRQRAVLSSKGLNPDILVMTATPIPRTLALILYGDLDISTIDELPPGRKKIKTMCIQEERRRMAYDFAKNQITEGRQVYIVCPLIEESESIEAKSALDIFEEVSTHYLKDFRIGLLHGKMKGQEKEAVMNEFKSGKLDVLVSTTVIEVGVNVPNASVMIIENSERFGLAQLHQLRGRVGRGVYQSYCILICNSKNDRTKERMQVMEQSENGFIIAEKDLELRGPGDFFGTRQHGIPELKIANLFKHIHVLKHAQKEAAILLEEDKALSLGKNIALRRKLVEKFKDTLGEISL</sequence>
<keyword evidence="7 15" id="KW-0067">ATP-binding</keyword>
<keyword evidence="19" id="KW-1185">Reference proteome</keyword>
<keyword evidence="8" id="KW-0238">DNA-binding</keyword>
<dbReference type="GO" id="GO:0006310">
    <property type="term" value="P:DNA recombination"/>
    <property type="evidence" value="ECO:0007669"/>
    <property type="project" value="UniProtKB-UniRule"/>
</dbReference>
<dbReference type="InterPro" id="IPR011545">
    <property type="entry name" value="DEAD/DEAH_box_helicase_dom"/>
</dbReference>
<evidence type="ECO:0000256" key="14">
    <source>
        <dbReference type="ARBA" id="ARBA00048988"/>
    </source>
</evidence>
<evidence type="ECO:0000256" key="3">
    <source>
        <dbReference type="ARBA" id="ARBA00022741"/>
    </source>
</evidence>
<evidence type="ECO:0000256" key="6">
    <source>
        <dbReference type="ARBA" id="ARBA00022806"/>
    </source>
</evidence>
<dbReference type="InterPro" id="IPR033454">
    <property type="entry name" value="RecG_wedge"/>
</dbReference>
<dbReference type="CDD" id="cd17992">
    <property type="entry name" value="DEXHc_RecG"/>
    <property type="match status" value="1"/>
</dbReference>
<dbReference type="Gene3D" id="3.40.50.300">
    <property type="entry name" value="P-loop containing nucleotide triphosphate hydrolases"/>
    <property type="match status" value="2"/>
</dbReference>
<evidence type="ECO:0000256" key="10">
    <source>
        <dbReference type="ARBA" id="ARBA00023204"/>
    </source>
</evidence>
<evidence type="ECO:0000313" key="18">
    <source>
        <dbReference type="EMBL" id="MBB6217829.1"/>
    </source>
</evidence>
<keyword evidence="9 15" id="KW-0233">DNA recombination</keyword>
<evidence type="ECO:0000256" key="2">
    <source>
        <dbReference type="ARBA" id="ARBA00017846"/>
    </source>
</evidence>
<dbReference type="GO" id="GO:0006281">
    <property type="term" value="P:DNA repair"/>
    <property type="evidence" value="ECO:0007669"/>
    <property type="project" value="UniProtKB-UniRule"/>
</dbReference>
<comment type="catalytic activity">
    <reaction evidence="12 15">
        <text>Couples ATP hydrolysis with the unwinding of duplex DNA by translocating in the 3'-5' direction.</text>
        <dbReference type="EC" id="5.6.2.4"/>
    </reaction>
</comment>
<dbReference type="InterPro" id="IPR004609">
    <property type="entry name" value="ATP-dep_DNA_helicase_RecG"/>
</dbReference>
<dbReference type="SMART" id="SM00490">
    <property type="entry name" value="HELICc"/>
    <property type="match status" value="1"/>
</dbReference>
<evidence type="ECO:0000256" key="5">
    <source>
        <dbReference type="ARBA" id="ARBA00022801"/>
    </source>
</evidence>
<dbReference type="NCBIfam" id="TIGR00643">
    <property type="entry name" value="recG"/>
    <property type="match status" value="1"/>
</dbReference>
<evidence type="ECO:0000256" key="15">
    <source>
        <dbReference type="RuleBase" id="RU363016"/>
    </source>
</evidence>
<keyword evidence="5 15" id="KW-0378">Hydrolase</keyword>
<dbReference type="RefSeq" id="WP_184312338.1">
    <property type="nucleotide sequence ID" value="NZ_JACHEN010000028.1"/>
</dbReference>
<keyword evidence="4 15" id="KW-0227">DNA damage</keyword>
<organism evidence="18 19">
    <name type="scientific">Anaerosolibacter carboniphilus</name>
    <dbReference type="NCBI Taxonomy" id="1417629"/>
    <lineage>
        <taxon>Bacteria</taxon>
        <taxon>Bacillati</taxon>
        <taxon>Bacillota</taxon>
        <taxon>Clostridia</taxon>
        <taxon>Peptostreptococcales</taxon>
        <taxon>Thermotaleaceae</taxon>
        <taxon>Anaerosolibacter</taxon>
    </lineage>
</organism>
<keyword evidence="10 15" id="KW-0234">DNA repair</keyword>
<dbReference type="PANTHER" id="PTHR47964">
    <property type="entry name" value="ATP-DEPENDENT DNA HELICASE HOMOLOG RECG, CHLOROPLASTIC"/>
    <property type="match status" value="1"/>
</dbReference>
<dbReference type="GO" id="GO:0003677">
    <property type="term" value="F:DNA binding"/>
    <property type="evidence" value="ECO:0007669"/>
    <property type="project" value="UniProtKB-KW"/>
</dbReference>
<keyword evidence="11" id="KW-0413">Isomerase</keyword>
<dbReference type="CDD" id="cd04488">
    <property type="entry name" value="RecG_wedge_OBF"/>
    <property type="match status" value="1"/>
</dbReference>
<dbReference type="InterPro" id="IPR027417">
    <property type="entry name" value="P-loop_NTPase"/>
</dbReference>
<comment type="function">
    <text evidence="15">Plays a critical role in recombination and DNA repair. Helps process Holliday junction intermediates to mature products by catalyzing branch migration. Has replication fork regression activity, unwinds stalled or blocked replication forks to make a HJ that can be resolved. Has a DNA unwinding activity characteristic of a DNA helicase with 3'-5' polarity.</text>
</comment>
<dbReference type="PROSITE" id="PS51192">
    <property type="entry name" value="HELICASE_ATP_BIND_1"/>
    <property type="match status" value="1"/>
</dbReference>
<evidence type="ECO:0000256" key="8">
    <source>
        <dbReference type="ARBA" id="ARBA00023125"/>
    </source>
</evidence>
<dbReference type="SUPFAM" id="SSF52540">
    <property type="entry name" value="P-loop containing nucleoside triphosphate hydrolases"/>
    <property type="match status" value="2"/>
</dbReference>
<dbReference type="Pfam" id="PF17191">
    <property type="entry name" value="RecG_wedge"/>
    <property type="match status" value="1"/>
</dbReference>
<dbReference type="GO" id="GO:0005524">
    <property type="term" value="F:ATP binding"/>
    <property type="evidence" value="ECO:0007669"/>
    <property type="project" value="UniProtKB-KW"/>
</dbReference>
<dbReference type="InterPro" id="IPR001650">
    <property type="entry name" value="Helicase_C-like"/>
</dbReference>
<feature type="domain" description="Helicase ATP-binding" evidence="16">
    <location>
        <begin position="275"/>
        <end position="436"/>
    </location>
</feature>
<dbReference type="Pfam" id="PF00271">
    <property type="entry name" value="Helicase_C"/>
    <property type="match status" value="1"/>
</dbReference>
<dbReference type="InterPro" id="IPR045562">
    <property type="entry name" value="RecG_dom3_C"/>
</dbReference>
<dbReference type="GO" id="GO:0043138">
    <property type="term" value="F:3'-5' DNA helicase activity"/>
    <property type="evidence" value="ECO:0007669"/>
    <property type="project" value="UniProtKB-EC"/>
</dbReference>
<keyword evidence="3 15" id="KW-0547">Nucleotide-binding</keyword>
<dbReference type="Pfam" id="PF00270">
    <property type="entry name" value="DEAD"/>
    <property type="match status" value="1"/>
</dbReference>
<dbReference type="NCBIfam" id="NF008165">
    <property type="entry name" value="PRK10917.1-3"/>
    <property type="match status" value="1"/>
</dbReference>
<evidence type="ECO:0000313" key="19">
    <source>
        <dbReference type="Proteomes" id="UP000579281"/>
    </source>
</evidence>
<dbReference type="PANTHER" id="PTHR47964:SF1">
    <property type="entry name" value="ATP-DEPENDENT DNA HELICASE HOMOLOG RECG, CHLOROPLASTIC"/>
    <property type="match status" value="1"/>
</dbReference>
<keyword evidence="6 15" id="KW-0347">Helicase</keyword>
<dbReference type="Gene3D" id="2.40.50.140">
    <property type="entry name" value="Nucleic acid-binding proteins"/>
    <property type="match status" value="1"/>
</dbReference>
<dbReference type="NCBIfam" id="NF008168">
    <property type="entry name" value="PRK10917.2-2"/>
    <property type="match status" value="1"/>
</dbReference>
<dbReference type="InterPro" id="IPR012340">
    <property type="entry name" value="NA-bd_OB-fold"/>
</dbReference>
<evidence type="ECO:0000256" key="4">
    <source>
        <dbReference type="ARBA" id="ARBA00022763"/>
    </source>
</evidence>
<protein>
    <recommendedName>
        <fullName evidence="2 15">ATP-dependent DNA helicase RecG</fullName>
        <ecNumber evidence="13 15">5.6.2.4</ecNumber>
    </recommendedName>
</protein>
<comment type="similarity">
    <text evidence="1 15">Belongs to the helicase family. RecG subfamily.</text>
</comment>
<dbReference type="EC" id="5.6.2.4" evidence="13 15"/>
<accession>A0A841L5Z7</accession>
<dbReference type="PROSITE" id="PS51194">
    <property type="entry name" value="HELICASE_CTER"/>
    <property type="match status" value="1"/>
</dbReference>
<reference evidence="18 19" key="1">
    <citation type="submission" date="2020-08" db="EMBL/GenBank/DDBJ databases">
        <title>Genomic Encyclopedia of Type Strains, Phase IV (KMG-IV): sequencing the most valuable type-strain genomes for metagenomic binning, comparative biology and taxonomic classification.</title>
        <authorList>
            <person name="Goeker M."/>
        </authorList>
    </citation>
    <scope>NUCLEOTIDE SEQUENCE [LARGE SCALE GENOMIC DNA]</scope>
    <source>
        <strain evidence="18 19">DSM 103526</strain>
    </source>
</reference>
<dbReference type="GO" id="GO:0016787">
    <property type="term" value="F:hydrolase activity"/>
    <property type="evidence" value="ECO:0007669"/>
    <property type="project" value="UniProtKB-KW"/>
</dbReference>
<evidence type="ECO:0000256" key="13">
    <source>
        <dbReference type="ARBA" id="ARBA00034808"/>
    </source>
</evidence>
<evidence type="ECO:0000256" key="11">
    <source>
        <dbReference type="ARBA" id="ARBA00023235"/>
    </source>
</evidence>
<name>A0A841L5Z7_9FIRM</name>
<gene>
    <name evidence="18" type="ORF">HNQ80_003952</name>
</gene>
<comment type="caution">
    <text evidence="18">The sequence shown here is derived from an EMBL/GenBank/DDBJ whole genome shotgun (WGS) entry which is preliminary data.</text>
</comment>
<evidence type="ECO:0000256" key="1">
    <source>
        <dbReference type="ARBA" id="ARBA00007504"/>
    </source>
</evidence>
<evidence type="ECO:0000256" key="7">
    <source>
        <dbReference type="ARBA" id="ARBA00022840"/>
    </source>
</evidence>
<dbReference type="AlphaFoldDB" id="A0A841L5Z7"/>
<evidence type="ECO:0000256" key="12">
    <source>
        <dbReference type="ARBA" id="ARBA00034617"/>
    </source>
</evidence>
<dbReference type="InterPro" id="IPR047112">
    <property type="entry name" value="RecG/Mfd"/>
</dbReference>
<comment type="catalytic activity">
    <reaction evidence="14 15">
        <text>ATP + H2O = ADP + phosphate + H(+)</text>
        <dbReference type="Rhea" id="RHEA:13065"/>
        <dbReference type="ChEBI" id="CHEBI:15377"/>
        <dbReference type="ChEBI" id="CHEBI:15378"/>
        <dbReference type="ChEBI" id="CHEBI:30616"/>
        <dbReference type="ChEBI" id="CHEBI:43474"/>
        <dbReference type="ChEBI" id="CHEBI:456216"/>
        <dbReference type="EC" id="5.6.2.4"/>
    </reaction>
</comment>
<feature type="domain" description="Helicase C-terminal" evidence="17">
    <location>
        <begin position="445"/>
        <end position="620"/>
    </location>
</feature>
<proteinExistence type="inferred from homology"/>
<dbReference type="SUPFAM" id="SSF50249">
    <property type="entry name" value="Nucleic acid-binding proteins"/>
    <property type="match status" value="1"/>
</dbReference>